<reference evidence="1" key="1">
    <citation type="submission" date="2020-09" db="EMBL/GenBank/DDBJ databases">
        <authorList>
            <person name="Kikuchi T."/>
        </authorList>
    </citation>
    <scope>NUCLEOTIDE SEQUENCE</scope>
    <source>
        <strain evidence="1">SH1</strain>
    </source>
</reference>
<keyword evidence="2" id="KW-1185">Reference proteome</keyword>
<dbReference type="EMBL" id="CAJFDH010000001">
    <property type="protein sequence ID" value="CAD5207635.1"/>
    <property type="molecule type" value="Genomic_DNA"/>
</dbReference>
<dbReference type="InterPro" id="IPR036322">
    <property type="entry name" value="WD40_repeat_dom_sf"/>
</dbReference>
<name>A0A811JX01_9BILA</name>
<comment type="caution">
    <text evidence="1">The sequence shown here is derived from an EMBL/GenBank/DDBJ whole genome shotgun (WGS) entry which is preliminary data.</text>
</comment>
<dbReference type="AlphaFoldDB" id="A0A811JX01"/>
<dbReference type="EMBL" id="CAJFCW020000001">
    <property type="protein sequence ID" value="CAG9086332.1"/>
    <property type="molecule type" value="Genomic_DNA"/>
</dbReference>
<protein>
    <submittedName>
        <fullName evidence="1">Uncharacterized protein</fullName>
    </submittedName>
</protein>
<dbReference type="SUPFAM" id="SSF50978">
    <property type="entry name" value="WD40 repeat-like"/>
    <property type="match status" value="1"/>
</dbReference>
<dbReference type="Proteomes" id="UP000614601">
    <property type="component" value="Unassembled WGS sequence"/>
</dbReference>
<evidence type="ECO:0000313" key="2">
    <source>
        <dbReference type="Proteomes" id="UP000614601"/>
    </source>
</evidence>
<organism evidence="1 2">
    <name type="scientific">Bursaphelenchus okinawaensis</name>
    <dbReference type="NCBI Taxonomy" id="465554"/>
    <lineage>
        <taxon>Eukaryota</taxon>
        <taxon>Metazoa</taxon>
        <taxon>Ecdysozoa</taxon>
        <taxon>Nematoda</taxon>
        <taxon>Chromadorea</taxon>
        <taxon>Rhabditida</taxon>
        <taxon>Tylenchina</taxon>
        <taxon>Tylenchomorpha</taxon>
        <taxon>Aphelenchoidea</taxon>
        <taxon>Aphelenchoididae</taxon>
        <taxon>Bursaphelenchus</taxon>
    </lineage>
</organism>
<evidence type="ECO:0000313" key="1">
    <source>
        <dbReference type="EMBL" id="CAD5207635.1"/>
    </source>
</evidence>
<gene>
    <name evidence="1" type="ORF">BOKJ2_LOCUS2296</name>
</gene>
<dbReference type="OrthoDB" id="3535323at2759"/>
<sequence>MPPKKVKKKKLDAEDKISIAEEIAAEELLIPPTDGATQASVASSTVLKPQKIRLSDFGAISFRLNKVDVRRFVQVCNSTWKQSMKDTGICRVLKNSIHAETSAEFVACSSTVLDKWSETEAIDLYLPLVKPYHLSHLADLNKGGNTTEQQMQEDPLTTDLIKLKILEAKAFKYPTNIKKPDGYNGSGVHRYANQLWHDNMASPFETAKEYTEASPEMAVAINVGGPISALAICPTADEHGQELLAVSTFLDEECFQIDDNANSYVQFYSFNPEKLGDTKCVFLLEIPSQTVMDMTWCPNAINIPGNPKVINETDNFYGFLAISTHKGLVLIYRVPKTVPKDGALVPVLRMAPVFTLNHPKIDIKVAVDENEDSESQQSGTVKHERTTKVPIFSVIWSHFKGGALITATSEASRILMWDLTEKPRERSEKEDEPYILASNTILEPKITIFETAWTSPPNAVCFLNEKELVISFRNRIILVYKIPECEVRLTESTPKSAGFLVTSAPTTFGAFVSTDAAPTCIEGIMYAQSCVISIQDSSNDVSLMPLLNSHQLQVFDAKVCPRTGINVTVGADGRLQQSMNARIGPKVPVGVDCDVTSLNFITGRPLLHLVRHRKVKGIGDSDDTENDDENPKVLIKHDDIVTGNWLEVRCGDAALMDLVQVKKHRTQLALCLLDRRIESLTRVALSTRTAGFTAAGGEAGLVFLMPTMI</sequence>
<proteinExistence type="predicted"/>
<accession>A0A811JX01</accession>
<dbReference type="Proteomes" id="UP000783686">
    <property type="component" value="Unassembled WGS sequence"/>
</dbReference>